<name>A0A5J4WES2_9EUKA</name>
<organism evidence="1 2">
    <name type="scientific">Streblomastix strix</name>
    <dbReference type="NCBI Taxonomy" id="222440"/>
    <lineage>
        <taxon>Eukaryota</taxon>
        <taxon>Metamonada</taxon>
        <taxon>Preaxostyla</taxon>
        <taxon>Oxymonadida</taxon>
        <taxon>Streblomastigidae</taxon>
        <taxon>Streblomastix</taxon>
    </lineage>
</organism>
<dbReference type="AlphaFoldDB" id="A0A5J4WES2"/>
<dbReference type="Proteomes" id="UP000324800">
    <property type="component" value="Unassembled WGS sequence"/>
</dbReference>
<gene>
    <name evidence="1" type="ORF">EZS28_011269</name>
</gene>
<evidence type="ECO:0000313" key="2">
    <source>
        <dbReference type="Proteomes" id="UP000324800"/>
    </source>
</evidence>
<evidence type="ECO:0000313" key="1">
    <source>
        <dbReference type="EMBL" id="KAA6393203.1"/>
    </source>
</evidence>
<protein>
    <submittedName>
        <fullName evidence="1">Uncharacterized protein</fullName>
    </submittedName>
</protein>
<reference evidence="1 2" key="1">
    <citation type="submission" date="2019-03" db="EMBL/GenBank/DDBJ databases">
        <title>Single cell metagenomics reveals metabolic interactions within the superorganism composed of flagellate Streblomastix strix and complex community of Bacteroidetes bacteria on its surface.</title>
        <authorList>
            <person name="Treitli S.C."/>
            <person name="Kolisko M."/>
            <person name="Husnik F."/>
            <person name="Keeling P."/>
            <person name="Hampl V."/>
        </authorList>
    </citation>
    <scope>NUCLEOTIDE SEQUENCE [LARGE SCALE GENOMIC DNA]</scope>
    <source>
        <strain evidence="1">ST1C</strain>
    </source>
</reference>
<accession>A0A5J4WES2</accession>
<comment type="caution">
    <text evidence="1">The sequence shown here is derived from an EMBL/GenBank/DDBJ whole genome shotgun (WGS) entry which is preliminary data.</text>
</comment>
<dbReference type="EMBL" id="SNRW01002306">
    <property type="protein sequence ID" value="KAA6393203.1"/>
    <property type="molecule type" value="Genomic_DNA"/>
</dbReference>
<proteinExistence type="predicted"/>
<sequence length="293" mass="33179">MKLTQDGLLIINGYSYDIYQLQANIQDISAKLVLLTHFRAYFSIHDEKLAQQSVAQDDQAYNAEDILVWIYDTSWFEIDQIVLGQDTPASDAISQESVEDDNAGISNDFFRSDHLYTLQVLSILPSKDTATDKEVVATIYVRFDHTYHENIDTSLSPIRDTGTGTACTVNIYSSTTYQYPIYVDPTISNIQLVNASTTSNGTSDYYYRYDPIFHQQLTYDSNKTIRKFIKTGGLDGDVLCANEDKITIYNKFFRSCNNGTGVYIQLCIHPIGTGNCTPYIILSIMQSKCYVNY</sequence>